<dbReference type="InterPro" id="IPR035919">
    <property type="entry name" value="EAL_sf"/>
</dbReference>
<dbReference type="Proteomes" id="UP000658720">
    <property type="component" value="Unassembled WGS sequence"/>
</dbReference>
<dbReference type="InterPro" id="IPR001789">
    <property type="entry name" value="Sig_transdc_resp-reg_receiver"/>
</dbReference>
<evidence type="ECO:0000259" key="3">
    <source>
        <dbReference type="PROSITE" id="PS50883"/>
    </source>
</evidence>
<reference evidence="4 5" key="1">
    <citation type="submission" date="2020-10" db="EMBL/GenBank/DDBJ databases">
        <authorList>
            <person name="Castelo-Branco R."/>
            <person name="Eusebio N."/>
            <person name="Adriana R."/>
            <person name="Vieira A."/>
            <person name="Brugerolle De Fraissinette N."/>
            <person name="Rezende De Castro R."/>
            <person name="Schneider M.P."/>
            <person name="Vasconcelos V."/>
            <person name="Leao P.N."/>
        </authorList>
    </citation>
    <scope>NUCLEOTIDE SEQUENCE [LARGE SCALE GENOMIC DNA]</scope>
    <source>
        <strain evidence="4 5">LEGE 00031</strain>
    </source>
</reference>
<protein>
    <submittedName>
        <fullName evidence="4">EAL domain-containing response regulator</fullName>
    </submittedName>
</protein>
<evidence type="ECO:0000313" key="5">
    <source>
        <dbReference type="Proteomes" id="UP000658720"/>
    </source>
</evidence>
<gene>
    <name evidence="4" type="ORF">IQ217_17020</name>
</gene>
<feature type="domain" description="Response regulatory" evidence="2">
    <location>
        <begin position="14"/>
        <end position="133"/>
    </location>
</feature>
<dbReference type="Gene3D" id="3.20.20.450">
    <property type="entry name" value="EAL domain"/>
    <property type="match status" value="1"/>
</dbReference>
<keyword evidence="5" id="KW-1185">Reference proteome</keyword>
<name>A0ABR9VVX6_9SYNC</name>
<dbReference type="SUPFAM" id="SSF141868">
    <property type="entry name" value="EAL domain-like"/>
    <property type="match status" value="1"/>
</dbReference>
<dbReference type="PROSITE" id="PS50110">
    <property type="entry name" value="RESPONSE_REGULATORY"/>
    <property type="match status" value="1"/>
</dbReference>
<dbReference type="PANTHER" id="PTHR33121">
    <property type="entry name" value="CYCLIC DI-GMP PHOSPHODIESTERASE PDEF"/>
    <property type="match status" value="1"/>
</dbReference>
<evidence type="ECO:0000313" key="4">
    <source>
        <dbReference type="EMBL" id="MBE9255505.1"/>
    </source>
</evidence>
<dbReference type="InterPro" id="IPR011006">
    <property type="entry name" value="CheY-like_superfamily"/>
</dbReference>
<dbReference type="InterPro" id="IPR050706">
    <property type="entry name" value="Cyclic-di-GMP_PDE-like"/>
</dbReference>
<accession>A0ABR9VVX6</accession>
<dbReference type="EMBL" id="JADEVV010000066">
    <property type="protein sequence ID" value="MBE9255505.1"/>
    <property type="molecule type" value="Genomic_DNA"/>
</dbReference>
<feature type="domain" description="EAL" evidence="3">
    <location>
        <begin position="145"/>
        <end position="397"/>
    </location>
</feature>
<organism evidence="4 5">
    <name type="scientific">Synechocystis salina LEGE 00031</name>
    <dbReference type="NCBI Taxonomy" id="1828736"/>
    <lineage>
        <taxon>Bacteria</taxon>
        <taxon>Bacillati</taxon>
        <taxon>Cyanobacteriota</taxon>
        <taxon>Cyanophyceae</taxon>
        <taxon>Synechococcales</taxon>
        <taxon>Merismopediaceae</taxon>
        <taxon>Synechocystis</taxon>
    </lineage>
</organism>
<dbReference type="PROSITE" id="PS50883">
    <property type="entry name" value="EAL"/>
    <property type="match status" value="1"/>
</dbReference>
<dbReference type="CDD" id="cd01948">
    <property type="entry name" value="EAL"/>
    <property type="match status" value="1"/>
</dbReference>
<dbReference type="SMART" id="SM00052">
    <property type="entry name" value="EAL"/>
    <property type="match status" value="1"/>
</dbReference>
<dbReference type="Pfam" id="PF00072">
    <property type="entry name" value="Response_reg"/>
    <property type="match status" value="1"/>
</dbReference>
<feature type="modified residue" description="4-aspartylphosphate" evidence="1">
    <location>
        <position position="63"/>
    </location>
</feature>
<dbReference type="PANTHER" id="PTHR33121:SF71">
    <property type="entry name" value="OXYGEN SENSOR PROTEIN DOSP"/>
    <property type="match status" value="1"/>
</dbReference>
<sequence>MEVTVAEKTKVSRSLLVLDDEKDVAATICMMAATAAYDADYIDDADIFLEKVASSAPTHVAVDLQLADRDGIEVIRKLAEMDCKAAVIIMSGLGGRILESSARATTENGLRLLGTLAKPFSRAQLLELLAKDAHETVSTRKFPTYSVSDEQISDALKAKVFVAHFQPKISCLTGELVGFECLARWPQKDGTMIPPDQFIGLAEQRGMIDALTRQVYHYALANLPLRNHRSPLKYALNLSPINLKDTNFPHWLRNKCREHSIKPSQIILELTETASMENPLVLLEHLTQFRIHGFQLSIDDFGVGYSSLVQLARLPFSELKVDQMFVKTLSSSQESRKIVAAVVGLGKSMDLNVVAEGVENTSALRLLRELGCDEAQGYFIGKPMDVVTVGNWSSLSDK</sequence>
<dbReference type="Gene3D" id="3.40.50.2300">
    <property type="match status" value="1"/>
</dbReference>
<evidence type="ECO:0000256" key="1">
    <source>
        <dbReference type="PROSITE-ProRule" id="PRU00169"/>
    </source>
</evidence>
<keyword evidence="1" id="KW-0597">Phosphoprotein</keyword>
<dbReference type="SUPFAM" id="SSF52172">
    <property type="entry name" value="CheY-like"/>
    <property type="match status" value="1"/>
</dbReference>
<dbReference type="InterPro" id="IPR001633">
    <property type="entry name" value="EAL_dom"/>
</dbReference>
<proteinExistence type="predicted"/>
<dbReference type="Pfam" id="PF00563">
    <property type="entry name" value="EAL"/>
    <property type="match status" value="1"/>
</dbReference>
<comment type="caution">
    <text evidence="4">The sequence shown here is derived from an EMBL/GenBank/DDBJ whole genome shotgun (WGS) entry which is preliminary data.</text>
</comment>
<evidence type="ECO:0000259" key="2">
    <source>
        <dbReference type="PROSITE" id="PS50110"/>
    </source>
</evidence>